<evidence type="ECO:0000313" key="2">
    <source>
        <dbReference type="EMBL" id="CEM03493.1"/>
    </source>
</evidence>
<dbReference type="PANTHER" id="PTHR23244">
    <property type="entry name" value="KELCH REPEAT DOMAIN"/>
    <property type="match status" value="1"/>
</dbReference>
<reference evidence="2 3" key="1">
    <citation type="submission" date="2014-11" db="EMBL/GenBank/DDBJ databases">
        <authorList>
            <person name="Zhu J."/>
            <person name="Qi W."/>
            <person name="Song R."/>
        </authorList>
    </citation>
    <scope>NUCLEOTIDE SEQUENCE [LARGE SCALE GENOMIC DNA]</scope>
</reference>
<organism evidence="2 3">
    <name type="scientific">Vitrella brassicaformis (strain CCMP3155)</name>
    <dbReference type="NCBI Taxonomy" id="1169540"/>
    <lineage>
        <taxon>Eukaryota</taxon>
        <taxon>Sar</taxon>
        <taxon>Alveolata</taxon>
        <taxon>Colpodellida</taxon>
        <taxon>Vitrellaceae</taxon>
        <taxon>Vitrella</taxon>
    </lineage>
</organism>
<keyword evidence="3" id="KW-1185">Reference proteome</keyword>
<dbReference type="AlphaFoldDB" id="A0A0G4EXG4"/>
<dbReference type="Proteomes" id="UP000041254">
    <property type="component" value="Unassembled WGS sequence"/>
</dbReference>
<dbReference type="InParanoid" id="A0A0G4EXG4"/>
<dbReference type="SUPFAM" id="SSF117281">
    <property type="entry name" value="Kelch motif"/>
    <property type="match status" value="1"/>
</dbReference>
<feature type="compositionally biased region" description="Basic and acidic residues" evidence="1">
    <location>
        <begin position="405"/>
        <end position="414"/>
    </location>
</feature>
<dbReference type="VEuPathDB" id="CryptoDB:Vbra_1566"/>
<feature type="compositionally biased region" description="Gly residues" evidence="1">
    <location>
        <begin position="415"/>
        <end position="428"/>
    </location>
</feature>
<dbReference type="PANTHER" id="PTHR23244:SF493">
    <property type="entry name" value="GALACTOSE OXIDASE, CENTRAL DOMAIN FAMILY PROTEIN"/>
    <property type="match status" value="1"/>
</dbReference>
<dbReference type="Pfam" id="PF24681">
    <property type="entry name" value="Kelch_KLHDC2_KLHL20_DRC7"/>
    <property type="match status" value="1"/>
</dbReference>
<dbReference type="InterPro" id="IPR015915">
    <property type="entry name" value="Kelch-typ_b-propeller"/>
</dbReference>
<name>A0A0G4EXG4_VITBC</name>
<gene>
    <name evidence="2" type="ORF">Vbra_1566</name>
</gene>
<evidence type="ECO:0000313" key="3">
    <source>
        <dbReference type="Proteomes" id="UP000041254"/>
    </source>
</evidence>
<protein>
    <submittedName>
        <fullName evidence="2">Uncharacterized protein</fullName>
    </submittedName>
</protein>
<dbReference type="OrthoDB" id="10251809at2759"/>
<dbReference type="Gene3D" id="2.120.10.80">
    <property type="entry name" value="Kelch-type beta propeller"/>
    <property type="match status" value="2"/>
</dbReference>
<dbReference type="EMBL" id="CDMY01000342">
    <property type="protein sequence ID" value="CEM03493.1"/>
    <property type="molecule type" value="Genomic_DNA"/>
</dbReference>
<proteinExistence type="predicted"/>
<accession>A0A0G4EXG4</accession>
<feature type="region of interest" description="Disordered" evidence="1">
    <location>
        <begin position="397"/>
        <end position="428"/>
    </location>
</feature>
<sequence length="428" mass="44647">MSCPYVADWRPIRVIAKGLDDQGRGGASFRLHTDGAQGVLIAGANRHHTFADVCEVKIARKEDGRVASMTMDQRADAVPRAHSGAASGSVGGSVYVHGGQNFFTEDVYDHLYRYTYGSGKLELVEASGDIPEGRNSHAAAVLMDRYVVIMGGADQSGPRNDVFVLDTVSLRWTRVSPTVRPSRSGPAGSSHLPAAREMHTLTALPTHASAGSTGGALLVGGRIDGGISDEVWHLGITVEGGEEGEGAAISGEWTYVDKTPFARCAHTANMLAPLSPSSPHLLVVFGGMDAAHGFTNDLWIAEASVKPTGAALPPVTLTWHNIPSPSQQPGSSFSSSRLVGPAAPLKAPCARFGHVSDVLCGGEGLGVQQVVVYGGASEERELCDAWGLTVAKRVEEAEEGDCDACEPKKEKEEQGGGGSRAGGGGEAQ</sequence>
<evidence type="ECO:0000256" key="1">
    <source>
        <dbReference type="SAM" id="MobiDB-lite"/>
    </source>
</evidence>